<dbReference type="InterPro" id="IPR001707">
    <property type="entry name" value="Cmp_AcTrfase"/>
</dbReference>
<evidence type="ECO:0000256" key="1">
    <source>
        <dbReference type="ARBA" id="ARBA00002150"/>
    </source>
</evidence>
<evidence type="ECO:0000256" key="10">
    <source>
        <dbReference type="RuleBase" id="RU000503"/>
    </source>
</evidence>
<evidence type="ECO:0000256" key="5">
    <source>
        <dbReference type="ARBA" id="ARBA00020291"/>
    </source>
</evidence>
<evidence type="ECO:0000313" key="12">
    <source>
        <dbReference type="EMBL" id="HIU49393.1"/>
    </source>
</evidence>
<dbReference type="Gene3D" id="3.30.559.10">
    <property type="entry name" value="Chloramphenicol acetyltransferase-like domain"/>
    <property type="match status" value="1"/>
</dbReference>
<keyword evidence="8 10" id="KW-0012">Acyltransferase</keyword>
<sequence>MHCQEVDMEHWARREHYLHFAKEVNCTCCLTANVDITRLLRRTKAAGLRFYTAFLYCVAKVVNAHDEFKLSYRWQEDKLILWDEVVPSHIVFHEDSETFTRICSAWDTDFTVFYNACEQDLAAGKALRGYSVSAVPENIFDVSCIPWLHYTAMSLHIPENWIYLAPIITWGKYMDNGGHILLPLTMQIHHAAADGFHIARFFREVEETAQNLTF</sequence>
<dbReference type="Proteomes" id="UP000824111">
    <property type="component" value="Unassembled WGS sequence"/>
</dbReference>
<dbReference type="PANTHER" id="PTHR38474:SF2">
    <property type="entry name" value="CHLORAMPHENICOL ACETYLTRANSFERASE"/>
    <property type="match status" value="1"/>
</dbReference>
<dbReference type="EC" id="2.3.1.28" evidence="4 10"/>
<dbReference type="GO" id="GO:0046677">
    <property type="term" value="P:response to antibiotic"/>
    <property type="evidence" value="ECO:0007669"/>
    <property type="project" value="UniProtKB-KW"/>
</dbReference>
<evidence type="ECO:0000256" key="7">
    <source>
        <dbReference type="ARBA" id="ARBA00023251"/>
    </source>
</evidence>
<dbReference type="PANTHER" id="PTHR38474">
    <property type="entry name" value="SLR0299 PROTEIN"/>
    <property type="match status" value="1"/>
</dbReference>
<accession>A0A9D1LWI5</accession>
<gene>
    <name evidence="12" type="ORF">IAB04_08490</name>
</gene>
<comment type="subunit">
    <text evidence="3">Homotrimer.</text>
</comment>
<dbReference type="InterPro" id="IPR018372">
    <property type="entry name" value="Chloramphenicol_AcTrfase_AS"/>
</dbReference>
<dbReference type="InterPro" id="IPR023213">
    <property type="entry name" value="CAT-like_dom_sf"/>
</dbReference>
<evidence type="ECO:0000313" key="13">
    <source>
        <dbReference type="Proteomes" id="UP000824111"/>
    </source>
</evidence>
<dbReference type="AlphaFoldDB" id="A0A9D1LWI5"/>
<keyword evidence="7 10" id="KW-0046">Antibiotic resistance</keyword>
<evidence type="ECO:0000256" key="3">
    <source>
        <dbReference type="ARBA" id="ARBA00011233"/>
    </source>
</evidence>
<comment type="similarity">
    <text evidence="2 11">Belongs to the chloramphenicol acetyltransferase family.</text>
</comment>
<protein>
    <recommendedName>
        <fullName evidence="5 10">Chloramphenicol acetyltransferase</fullName>
        <ecNumber evidence="4 10">2.3.1.28</ecNumber>
    </recommendedName>
</protein>
<evidence type="ECO:0000256" key="11">
    <source>
        <dbReference type="RuleBase" id="RU004156"/>
    </source>
</evidence>
<organism evidence="12 13">
    <name type="scientific">Candidatus Avimonoglobus intestinipullorum</name>
    <dbReference type="NCBI Taxonomy" id="2840699"/>
    <lineage>
        <taxon>Bacteria</taxon>
        <taxon>Bacillati</taxon>
        <taxon>Bacillota</taxon>
        <taxon>Clostridia</taxon>
        <taxon>Eubacteriales</taxon>
        <taxon>Candidatus Avimonoglobus</taxon>
    </lineage>
</organism>
<comment type="caution">
    <text evidence="12">The sequence shown here is derived from an EMBL/GenBank/DDBJ whole genome shotgun (WGS) entry which is preliminary data.</text>
</comment>
<dbReference type="PIRSF" id="PIRSF000440">
    <property type="entry name" value="CAT"/>
    <property type="match status" value="1"/>
</dbReference>
<dbReference type="Pfam" id="PF00302">
    <property type="entry name" value="CAT"/>
    <property type="match status" value="1"/>
</dbReference>
<dbReference type="EMBL" id="DVND01000213">
    <property type="protein sequence ID" value="HIU49393.1"/>
    <property type="molecule type" value="Genomic_DNA"/>
</dbReference>
<evidence type="ECO:0000256" key="4">
    <source>
        <dbReference type="ARBA" id="ARBA00013235"/>
    </source>
</evidence>
<reference evidence="12" key="1">
    <citation type="submission" date="2020-10" db="EMBL/GenBank/DDBJ databases">
        <authorList>
            <person name="Gilroy R."/>
        </authorList>
    </citation>
    <scope>NUCLEOTIDE SEQUENCE</scope>
    <source>
        <strain evidence="12">ChiSjej4B22-9803</strain>
    </source>
</reference>
<evidence type="ECO:0000256" key="8">
    <source>
        <dbReference type="ARBA" id="ARBA00023315"/>
    </source>
</evidence>
<comment type="catalytic activity">
    <reaction evidence="10">
        <text>chloramphenicol + acetyl-CoA = chloramphenicol 3-acetate + CoA</text>
        <dbReference type="Rhea" id="RHEA:18421"/>
        <dbReference type="ChEBI" id="CHEBI:16730"/>
        <dbReference type="ChEBI" id="CHEBI:17698"/>
        <dbReference type="ChEBI" id="CHEBI:57287"/>
        <dbReference type="ChEBI" id="CHEBI:57288"/>
        <dbReference type="EC" id="2.3.1.28"/>
    </reaction>
</comment>
<keyword evidence="6 10" id="KW-0808">Transferase</keyword>
<evidence type="ECO:0000256" key="2">
    <source>
        <dbReference type="ARBA" id="ARBA00010571"/>
    </source>
</evidence>
<comment type="function">
    <text evidence="1 10">This enzyme is an effector of chloramphenicol resistance in bacteria.</text>
</comment>
<evidence type="ECO:0000256" key="9">
    <source>
        <dbReference type="PIRSR" id="PIRSR000440-1"/>
    </source>
</evidence>
<proteinExistence type="inferred from homology"/>
<feature type="active site" description="Proton acceptor" evidence="9">
    <location>
        <position position="190"/>
    </location>
</feature>
<evidence type="ECO:0000256" key="6">
    <source>
        <dbReference type="ARBA" id="ARBA00022679"/>
    </source>
</evidence>
<dbReference type="SUPFAM" id="SSF52777">
    <property type="entry name" value="CoA-dependent acyltransferases"/>
    <property type="match status" value="1"/>
</dbReference>
<dbReference type="SMART" id="SM01059">
    <property type="entry name" value="CAT"/>
    <property type="match status" value="1"/>
</dbReference>
<name>A0A9D1LWI5_9FIRM</name>
<dbReference type="GO" id="GO:0008811">
    <property type="term" value="F:chloramphenicol O-acetyltransferase activity"/>
    <property type="evidence" value="ECO:0007669"/>
    <property type="project" value="UniProtKB-EC"/>
</dbReference>
<reference evidence="12" key="2">
    <citation type="journal article" date="2021" name="PeerJ">
        <title>Extensive microbial diversity within the chicken gut microbiome revealed by metagenomics and culture.</title>
        <authorList>
            <person name="Gilroy R."/>
            <person name="Ravi A."/>
            <person name="Getino M."/>
            <person name="Pursley I."/>
            <person name="Horton D.L."/>
            <person name="Alikhan N.F."/>
            <person name="Baker D."/>
            <person name="Gharbi K."/>
            <person name="Hall N."/>
            <person name="Watson M."/>
            <person name="Adriaenssens E.M."/>
            <person name="Foster-Nyarko E."/>
            <person name="Jarju S."/>
            <person name="Secka A."/>
            <person name="Antonio M."/>
            <person name="Oren A."/>
            <person name="Chaudhuri R.R."/>
            <person name="La Ragione R."/>
            <person name="Hildebrand F."/>
            <person name="Pallen M.J."/>
        </authorList>
    </citation>
    <scope>NUCLEOTIDE SEQUENCE</scope>
    <source>
        <strain evidence="12">ChiSjej4B22-9803</strain>
    </source>
</reference>
<dbReference type="PROSITE" id="PS00100">
    <property type="entry name" value="CAT"/>
    <property type="match status" value="1"/>
</dbReference>